<feature type="compositionally biased region" description="Polar residues" evidence="1">
    <location>
        <begin position="100"/>
        <end position="122"/>
    </location>
</feature>
<organism evidence="2 3">
    <name type="scientific">Wolbachia pipientis</name>
    <dbReference type="NCBI Taxonomy" id="955"/>
    <lineage>
        <taxon>Bacteria</taxon>
        <taxon>Pseudomonadati</taxon>
        <taxon>Pseudomonadota</taxon>
        <taxon>Alphaproteobacteria</taxon>
        <taxon>Rickettsiales</taxon>
        <taxon>Anaplasmataceae</taxon>
        <taxon>Wolbachieae</taxon>
        <taxon>Wolbachia</taxon>
    </lineage>
</organism>
<protein>
    <submittedName>
        <fullName evidence="2">Uncharacterized protein</fullName>
    </submittedName>
</protein>
<name>A0A6I6CEY8_WOLPI</name>
<evidence type="ECO:0000256" key="1">
    <source>
        <dbReference type="SAM" id="MobiDB-lite"/>
    </source>
</evidence>
<proteinExistence type="predicted"/>
<dbReference type="GeneID" id="70035815"/>
<gene>
    <name evidence="2" type="ORF">E0495_02910</name>
</gene>
<feature type="region of interest" description="Disordered" evidence="1">
    <location>
        <begin position="1"/>
        <end position="32"/>
    </location>
</feature>
<evidence type="ECO:0000313" key="3">
    <source>
        <dbReference type="Proteomes" id="UP000422744"/>
    </source>
</evidence>
<evidence type="ECO:0000313" key="2">
    <source>
        <dbReference type="EMBL" id="QGT16217.1"/>
    </source>
</evidence>
<sequence>MIVELKMPKSNSKKEPNEKNKPQEQREGRSGGFLELLKNIIKILFNSVVDLPEHEQHNKMKSTNLQQGLDTKGKGPEDLHPKAKLEVKEAAKGLKEELQNSDAGGNQSIETKVPNQTTTQDIDNSKTMER</sequence>
<dbReference type="RefSeq" id="WP_006279962.1">
    <property type="nucleotide sequence ID" value="NZ_AP028948.1"/>
</dbReference>
<accession>A0A6I6CEY8</accession>
<feature type="region of interest" description="Disordered" evidence="1">
    <location>
        <begin position="55"/>
        <end position="130"/>
    </location>
</feature>
<feature type="compositionally biased region" description="Basic and acidic residues" evidence="1">
    <location>
        <begin position="71"/>
        <end position="98"/>
    </location>
</feature>
<dbReference type="EMBL" id="CP037426">
    <property type="protein sequence ID" value="QGT16217.1"/>
    <property type="molecule type" value="Genomic_DNA"/>
</dbReference>
<dbReference type="AlphaFoldDB" id="A0A6I6CEY8"/>
<feature type="compositionally biased region" description="Basic and acidic residues" evidence="1">
    <location>
        <begin position="12"/>
        <end position="29"/>
    </location>
</feature>
<dbReference type="Proteomes" id="UP000422744">
    <property type="component" value="Chromosome"/>
</dbReference>
<reference evidence="2 3" key="1">
    <citation type="submission" date="2019-03" db="EMBL/GenBank/DDBJ databases">
        <title>Wolbachia endosymbiont of Haematobia irritans wIrr.</title>
        <authorList>
            <person name="Parry R.H."/>
            <person name="Asgari S."/>
        </authorList>
    </citation>
    <scope>NUCLEOTIDE SEQUENCE [LARGE SCALE GENOMIC DNA]</scope>
    <source>
        <strain evidence="3">wIrr</strain>
    </source>
</reference>